<dbReference type="GO" id="GO:0005829">
    <property type="term" value="C:cytosol"/>
    <property type="evidence" value="ECO:0007669"/>
    <property type="project" value="TreeGrafter"/>
</dbReference>
<dbReference type="InterPro" id="IPR018357">
    <property type="entry name" value="Hexapep_transf_CS"/>
</dbReference>
<dbReference type="CDD" id="cd03349">
    <property type="entry name" value="LbH_XAT"/>
    <property type="match status" value="1"/>
</dbReference>
<gene>
    <name evidence="4" type="ORF">BHX94_07685</name>
</gene>
<name>A0A328A5T7_9STAP</name>
<protein>
    <submittedName>
        <fullName evidence="4">Acetyltransferase</fullName>
    </submittedName>
</protein>
<dbReference type="EMBL" id="PZJG01000004">
    <property type="protein sequence ID" value="RAK49224.1"/>
    <property type="molecule type" value="Genomic_DNA"/>
</dbReference>
<sequence>MSRLNKFANSFKDRKNLAKKNIKISPLAYVDSKTVLNENVYIDRFCILHNTRISSYSYLGYGCKFNNVTIGRYCSFASDIKIGLGKHPINLLSSSPIFYSENNPFKIKLDNTFNYDDASKVTTIGNDVWIGANVIIMDGITIGDGAIVGAGSIVTKNIPAYEIHVGSPAKKLKDRFPEEKKKQIQNSKWWNLSPEEVTKLDIYKSF</sequence>
<comment type="similarity">
    <text evidence="1">Belongs to the transferase hexapeptide repeat family.</text>
</comment>
<dbReference type="AlphaFoldDB" id="A0A328A5T7"/>
<evidence type="ECO:0000256" key="3">
    <source>
        <dbReference type="ARBA" id="ARBA00022737"/>
    </source>
</evidence>
<proteinExistence type="inferred from homology"/>
<dbReference type="InterPro" id="IPR051159">
    <property type="entry name" value="Hexapeptide_acetyltransf"/>
</dbReference>
<dbReference type="PANTHER" id="PTHR23416">
    <property type="entry name" value="SIALIC ACID SYNTHASE-RELATED"/>
    <property type="match status" value="1"/>
</dbReference>
<keyword evidence="2 4" id="KW-0808">Transferase</keyword>
<keyword evidence="3" id="KW-0677">Repeat</keyword>
<dbReference type="SUPFAM" id="SSF51161">
    <property type="entry name" value="Trimeric LpxA-like enzymes"/>
    <property type="match status" value="1"/>
</dbReference>
<dbReference type="InterPro" id="IPR001451">
    <property type="entry name" value="Hexapep"/>
</dbReference>
<dbReference type="GO" id="GO:0008374">
    <property type="term" value="F:O-acyltransferase activity"/>
    <property type="evidence" value="ECO:0007669"/>
    <property type="project" value="TreeGrafter"/>
</dbReference>
<comment type="caution">
    <text evidence="4">The sequence shown here is derived from an EMBL/GenBank/DDBJ whole genome shotgun (WGS) entry which is preliminary data.</text>
</comment>
<dbReference type="PANTHER" id="PTHR23416:SF23">
    <property type="entry name" value="ACETYLTRANSFERASE C18B11.09C-RELATED"/>
    <property type="match status" value="1"/>
</dbReference>
<evidence type="ECO:0000256" key="1">
    <source>
        <dbReference type="ARBA" id="ARBA00007274"/>
    </source>
</evidence>
<reference evidence="4 5" key="1">
    <citation type="journal article" date="2018" name="Front. Microbiol.">
        <title>Description and Comparative Genomics of Macrococcus caseolyticus subsp. hominis subsp. nov., Macrococcus goetzii sp. nov., Macrococcus epidermidis sp. nov., and Macrococcus bohemicus sp. nov., Novel Macrococci From Human Clinical Material With Virulence Potential and Suspected Uptake of Foreign DNA by Natural Transformation.</title>
        <authorList>
            <person name="Maslanova I."/>
            <person name="Wertheimer Z."/>
            <person name="Sedlacek I."/>
            <person name="Svec P."/>
            <person name="Indrakova A."/>
            <person name="Kovarovic V."/>
            <person name="Schumann P."/>
            <person name="Sproer C."/>
            <person name="Kralova S."/>
            <person name="Sedo O."/>
            <person name="Kristofova L."/>
            <person name="Vrbovska V."/>
            <person name="Fuzik T."/>
            <person name="Petras P."/>
            <person name="Zdrahal Z."/>
            <person name="Ruzickova V."/>
            <person name="Doskar J."/>
            <person name="Pantucek R."/>
        </authorList>
    </citation>
    <scope>NUCLEOTIDE SEQUENCE [LARGE SCALE GENOMIC DNA]</scope>
    <source>
        <strain evidence="4 5">03/115</strain>
    </source>
</reference>
<dbReference type="Pfam" id="PF00132">
    <property type="entry name" value="Hexapep"/>
    <property type="match status" value="1"/>
</dbReference>
<dbReference type="OrthoDB" id="9801697at2"/>
<evidence type="ECO:0000256" key="2">
    <source>
        <dbReference type="ARBA" id="ARBA00022679"/>
    </source>
</evidence>
<dbReference type="PROSITE" id="PS00101">
    <property type="entry name" value="HEXAPEP_TRANSFERASES"/>
    <property type="match status" value="1"/>
</dbReference>
<accession>A0A328A5T7</accession>
<dbReference type="Gene3D" id="2.160.10.10">
    <property type="entry name" value="Hexapeptide repeat proteins"/>
    <property type="match status" value="1"/>
</dbReference>
<evidence type="ECO:0000313" key="4">
    <source>
        <dbReference type="EMBL" id="RAK49224.1"/>
    </source>
</evidence>
<dbReference type="InterPro" id="IPR011004">
    <property type="entry name" value="Trimer_LpxA-like_sf"/>
</dbReference>
<dbReference type="RefSeq" id="WP_111745781.1">
    <property type="nucleotide sequence ID" value="NZ_JBHSQY010000012.1"/>
</dbReference>
<evidence type="ECO:0000313" key="5">
    <source>
        <dbReference type="Proteomes" id="UP000249579"/>
    </source>
</evidence>
<dbReference type="Proteomes" id="UP000249579">
    <property type="component" value="Unassembled WGS sequence"/>
</dbReference>
<organism evidence="4 5">
    <name type="scientific">Macrococcoides bohemicum</name>
    <dbReference type="NCBI Taxonomy" id="1903056"/>
    <lineage>
        <taxon>Bacteria</taxon>
        <taxon>Bacillati</taxon>
        <taxon>Bacillota</taxon>
        <taxon>Bacilli</taxon>
        <taxon>Bacillales</taxon>
        <taxon>Staphylococcaceae</taxon>
        <taxon>Macrococcoides</taxon>
    </lineage>
</organism>